<organism evidence="1 2">
    <name type="scientific">Clostridium sporogenes</name>
    <dbReference type="NCBI Taxonomy" id="1509"/>
    <lineage>
        <taxon>Bacteria</taxon>
        <taxon>Bacillati</taxon>
        <taxon>Bacillota</taxon>
        <taxon>Clostridia</taxon>
        <taxon>Eubacteriales</taxon>
        <taxon>Clostridiaceae</taxon>
        <taxon>Clostridium</taxon>
    </lineage>
</organism>
<dbReference type="AlphaFoldDB" id="A0A1L3NIF2"/>
<evidence type="ECO:0000313" key="1">
    <source>
        <dbReference type="EMBL" id="APH15878.1"/>
    </source>
</evidence>
<proteinExistence type="predicted"/>
<dbReference type="EMBL" id="CP013243">
    <property type="protein sequence ID" value="APH15878.1"/>
    <property type="molecule type" value="Genomic_DNA"/>
</dbReference>
<dbReference type="RefSeq" id="WP_236906934.1">
    <property type="nucleotide sequence ID" value="NZ_CP013243.1"/>
</dbReference>
<protein>
    <submittedName>
        <fullName evidence="1">Uncharacterized protein</fullName>
    </submittedName>
</protein>
<name>A0A1L3NIF2_CLOSG</name>
<reference evidence="1 2" key="1">
    <citation type="submission" date="2015-11" db="EMBL/GenBank/DDBJ databases">
        <authorList>
            <person name="Hill K.K."/>
            <person name="Shirey T.B."/>
            <person name="Raphael B."/>
            <person name="Daligault H.E."/>
            <person name="Davenport K.W."/>
            <person name="Bruce D.C."/>
            <person name="Foley B.T."/>
            <person name="Johnson S.L."/>
        </authorList>
    </citation>
    <scope>NUCLEOTIDE SEQUENCE [LARGE SCALE GENOMIC DNA]</scope>
    <source>
        <strain evidence="1 2">CDC_1632</strain>
    </source>
</reference>
<accession>A0A1L3NIF2</accession>
<dbReference type="STRING" id="413999.CBO1858"/>
<sequence>MNILNKFTEKELKNILLDYSNIYVRILNVLYSIKGEHGQSIFIDNSFLNRDLRKSIDKYIHNKEIYNLSLSNAKDNYEIYKVLSKTHSFERILLAWNSKFRYKAYNYEKNMKWTGYKKIRYKRRKRNRINIRIYEKI</sequence>
<dbReference type="Proteomes" id="UP000182204">
    <property type="component" value="Chromosome"/>
</dbReference>
<gene>
    <name evidence="1" type="ORF">NPD5_169</name>
</gene>
<evidence type="ECO:0000313" key="2">
    <source>
        <dbReference type="Proteomes" id="UP000182204"/>
    </source>
</evidence>